<dbReference type="Gene3D" id="3.30.70.270">
    <property type="match status" value="1"/>
</dbReference>
<dbReference type="InterPro" id="IPR013762">
    <property type="entry name" value="Integrase-like_cat_sf"/>
</dbReference>
<dbReference type="InterPro" id="IPR043502">
    <property type="entry name" value="DNA/RNA_pol_sf"/>
</dbReference>
<dbReference type="PANTHER" id="PTHR33050">
    <property type="entry name" value="REVERSE TRANSCRIPTASE DOMAIN-CONTAINING PROTEIN"/>
    <property type="match status" value="1"/>
</dbReference>
<dbReference type="PROSITE" id="PS50878">
    <property type="entry name" value="RT_POL"/>
    <property type="match status" value="1"/>
</dbReference>
<dbReference type="GO" id="GO:0006310">
    <property type="term" value="P:DNA recombination"/>
    <property type="evidence" value="ECO:0007669"/>
    <property type="project" value="UniProtKB-KW"/>
</dbReference>
<dbReference type="GO" id="GO:0015074">
    <property type="term" value="P:DNA integration"/>
    <property type="evidence" value="ECO:0007669"/>
    <property type="project" value="InterPro"/>
</dbReference>
<dbReference type="PANTHER" id="PTHR33050:SF7">
    <property type="entry name" value="RIBONUCLEASE H"/>
    <property type="match status" value="1"/>
</dbReference>
<evidence type="ECO:0000256" key="2">
    <source>
        <dbReference type="ARBA" id="ARBA00023172"/>
    </source>
</evidence>
<dbReference type="Gene3D" id="1.10.150.130">
    <property type="match status" value="1"/>
</dbReference>
<dbReference type="InterPro" id="IPR010998">
    <property type="entry name" value="Integrase_recombinase_N"/>
</dbReference>
<evidence type="ECO:0000259" key="5">
    <source>
        <dbReference type="PROSITE" id="PS51898"/>
    </source>
</evidence>
<dbReference type="InterPro" id="IPR043128">
    <property type="entry name" value="Rev_trsase/Diguanyl_cyclase"/>
</dbReference>
<dbReference type="Pfam" id="PF00078">
    <property type="entry name" value="RVT_1"/>
    <property type="match status" value="1"/>
</dbReference>
<keyword evidence="1" id="KW-0238">DNA-binding</keyword>
<dbReference type="InterPro" id="IPR000477">
    <property type="entry name" value="RT_dom"/>
</dbReference>
<gene>
    <name evidence="6" type="ORF">APZ42_033828</name>
</gene>
<dbReference type="SUPFAM" id="SSF56349">
    <property type="entry name" value="DNA breaking-rejoining enzymes"/>
    <property type="match status" value="1"/>
</dbReference>
<proteinExistence type="predicted"/>
<dbReference type="CDD" id="cd09275">
    <property type="entry name" value="RNase_HI_RT_DIRS1"/>
    <property type="match status" value="1"/>
</dbReference>
<dbReference type="OrthoDB" id="6769862at2759"/>
<feature type="domain" description="Reverse transcriptase" evidence="4">
    <location>
        <begin position="487"/>
        <end position="669"/>
    </location>
</feature>
<dbReference type="CDD" id="cd03714">
    <property type="entry name" value="RT_DIRS1"/>
    <property type="match status" value="1"/>
</dbReference>
<feature type="region of interest" description="Disordered" evidence="3">
    <location>
        <begin position="365"/>
        <end position="384"/>
    </location>
</feature>
<feature type="region of interest" description="Disordered" evidence="3">
    <location>
        <begin position="1"/>
        <end position="63"/>
    </location>
</feature>
<evidence type="ECO:0000256" key="3">
    <source>
        <dbReference type="SAM" id="MobiDB-lite"/>
    </source>
</evidence>
<evidence type="ECO:0000313" key="7">
    <source>
        <dbReference type="Proteomes" id="UP000076858"/>
    </source>
</evidence>
<dbReference type="Gene3D" id="1.10.443.10">
    <property type="entry name" value="Intergrase catalytic core"/>
    <property type="match status" value="1"/>
</dbReference>
<dbReference type="GO" id="GO:0071897">
    <property type="term" value="P:DNA biosynthetic process"/>
    <property type="evidence" value="ECO:0007669"/>
    <property type="project" value="UniProtKB-ARBA"/>
</dbReference>
<dbReference type="InterPro" id="IPR052055">
    <property type="entry name" value="Hepadnavirus_pol/RT"/>
</dbReference>
<protein>
    <recommendedName>
        <fullName evidence="8">Reverse transcriptase domain-containing protein</fullName>
    </recommendedName>
</protein>
<feature type="compositionally biased region" description="Low complexity" evidence="3">
    <location>
        <begin position="12"/>
        <end position="24"/>
    </location>
</feature>
<feature type="region of interest" description="Disordered" evidence="3">
    <location>
        <begin position="84"/>
        <end position="107"/>
    </location>
</feature>
<reference evidence="6 7" key="1">
    <citation type="submission" date="2016-03" db="EMBL/GenBank/DDBJ databases">
        <title>EvidentialGene: Evidence-directed Construction of Genes on Genomes.</title>
        <authorList>
            <person name="Gilbert D.G."/>
            <person name="Choi J.-H."/>
            <person name="Mockaitis K."/>
            <person name="Colbourne J."/>
            <person name="Pfrender M."/>
        </authorList>
    </citation>
    <scope>NUCLEOTIDE SEQUENCE [LARGE SCALE GENOMIC DNA]</scope>
    <source>
        <strain evidence="6 7">Xinb3</strain>
        <tissue evidence="6">Complete organism</tissue>
    </source>
</reference>
<dbReference type="Proteomes" id="UP000076858">
    <property type="component" value="Unassembled WGS sequence"/>
</dbReference>
<evidence type="ECO:0000313" key="6">
    <source>
        <dbReference type="EMBL" id="KZS03441.1"/>
    </source>
</evidence>
<dbReference type="Gene3D" id="3.10.10.10">
    <property type="entry name" value="HIV Type 1 Reverse Transcriptase, subunit A, domain 1"/>
    <property type="match status" value="1"/>
</dbReference>
<dbReference type="PROSITE" id="PS51898">
    <property type="entry name" value="TYR_RECOMBINASE"/>
    <property type="match status" value="1"/>
</dbReference>
<evidence type="ECO:0008006" key="8">
    <source>
        <dbReference type="Google" id="ProtNLM"/>
    </source>
</evidence>
<keyword evidence="2" id="KW-0233">DNA recombination</keyword>
<dbReference type="GO" id="GO:0003677">
    <property type="term" value="F:DNA binding"/>
    <property type="evidence" value="ECO:0007669"/>
    <property type="project" value="UniProtKB-KW"/>
</dbReference>
<evidence type="ECO:0000259" key="4">
    <source>
        <dbReference type="PROSITE" id="PS50878"/>
    </source>
</evidence>
<dbReference type="Pfam" id="PF00589">
    <property type="entry name" value="Phage_integrase"/>
    <property type="match status" value="1"/>
</dbReference>
<dbReference type="InterPro" id="IPR002104">
    <property type="entry name" value="Integrase_catalytic"/>
</dbReference>
<name>A0A164KPL4_9CRUS</name>
<sequence length="1369" mass="152041">MPRRKFIRDDSSSSSSTSSSSSDSSSDESAQETRHAKRVRKAPPPSHSEDCHSQDNPSHPQVSEAVAMPAALTSLIRQTLGEEDVLEEEGGGSGPSIPAMPTNPPLAGMGLEGGEQFWAQIVAALKGAKESKRRKKLKPTFRTCKRMLKRLRKGTSNKRLKELNKMYSMDVEDDIDFRAPSLDFEMLLKCQAKLGPSIGKGVNDVEKVLYKVHQSMLPVFPVLAFLESLELKGEAGKAVEHAFELAGRAFYDVSDFRRKNILSIVGENCMQLIENRDVFNVLEHKNLFGASIIDKLLKSGRLLEALVSLDVGAKRKSGESGKDPRLRPYHATHLHQHQQQPRDGTGSSGYQGRFYSESFGGGGGTSRFGNGAGPSHQQIDVGAGPSHRQFDGSAGWINANHGFVIDCVYDLSLKPLAVSERCIGGRITHFSKAWKLISADPWILNVVRHGLELDFETPPVMVKFPCNARMDVDQLSIGNKVVGALLQKGAAVKASKIGFVSSMFIIKKASGGFRPIINLRKLNCFLVYRHFKMEGLPTIKHLIRERDWMVKIDLRDAYLTVPVNENFHEFLQFLWAGEVFQFTSLCFGLASAPWAFTKLLKPVVALLRTLGFRVVIYLDDLIVLNQCELRILEQYSFIGILLRVLGFLINEEKSVGTPSQVMEFLGLIVNTVTLSFRLPSKKVDSMVERCGRILSKRNVPLRVLASLLGDFTWASSAVPFARSHYREVQSLYINNSKFYKGELDTKVDLTDPVKSDLLWWISNLASCQGKPMFEAEPTLSICSDASLSGWGAVCEGITTGMSWSDEEKNLHINELEMLGAFNALMAFAGSRRNCTIELRLDNTTAVAYVNKEGGTRSASLNNLALDVARWCEVRNIVLKAEHLPGVLNSIADRESRRGVDWSDWRLSPEVFQALSRVWRTSVDLFANPWNSQLARFVSWKPQPRAWAVNAFTLSWTELEAYAFPPFSLIQECLTKIQRDRAIVVLICPLWPSQPWFASLLSLACDVPRILAPHPSLLRSVKGENHPLCSVPSFRLVAWKLSGIDTLNRGFRRKWSSCCWGGVRDNTNSAYDSSWRIWSDWCLGRSHDPLCNAIPVVASFLAEQSKSKAYSTVNIYRSALSSVLERVDGHPVGQHPKIVLLMKGIFNRRPPTAKYNSTWDVDVVLSYLRTPASLSLVALAAKLATLLALATLFRASDLAAIDKRSINFSTNRVSFSLTRPRKAQKSGALHSFSLERLGDEPLDPVECLKCYISRTEGFRKDSNSELLFISSVGQHNPVKSQTISNWIKNVLKDSGIDVGVFSGHSTRGAAASKAVAVGASLDSVLSAGHWASSSTFKKFYHLEKEPGPSVAASVLIPDSDWYRIIQISWL</sequence>
<feature type="domain" description="Tyr recombinase" evidence="5">
    <location>
        <begin position="1148"/>
        <end position="1351"/>
    </location>
</feature>
<dbReference type="InterPro" id="IPR011010">
    <property type="entry name" value="DNA_brk_join_enz"/>
</dbReference>
<organism evidence="6 7">
    <name type="scientific">Daphnia magna</name>
    <dbReference type="NCBI Taxonomy" id="35525"/>
    <lineage>
        <taxon>Eukaryota</taxon>
        <taxon>Metazoa</taxon>
        <taxon>Ecdysozoa</taxon>
        <taxon>Arthropoda</taxon>
        <taxon>Crustacea</taxon>
        <taxon>Branchiopoda</taxon>
        <taxon>Diplostraca</taxon>
        <taxon>Cladocera</taxon>
        <taxon>Anomopoda</taxon>
        <taxon>Daphniidae</taxon>
        <taxon>Daphnia</taxon>
    </lineage>
</organism>
<dbReference type="SUPFAM" id="SSF56672">
    <property type="entry name" value="DNA/RNA polymerases"/>
    <property type="match status" value="1"/>
</dbReference>
<keyword evidence="7" id="KW-1185">Reference proteome</keyword>
<dbReference type="SUPFAM" id="SSF47823">
    <property type="entry name" value="lambda integrase-like, N-terminal domain"/>
    <property type="match status" value="1"/>
</dbReference>
<evidence type="ECO:0000256" key="1">
    <source>
        <dbReference type="ARBA" id="ARBA00023125"/>
    </source>
</evidence>
<comment type="caution">
    <text evidence="6">The sequence shown here is derived from an EMBL/GenBank/DDBJ whole genome shotgun (WGS) entry which is preliminary data.</text>
</comment>
<accession>A0A164KPL4</accession>
<dbReference type="EMBL" id="LRGB01003272">
    <property type="protein sequence ID" value="KZS03441.1"/>
    <property type="molecule type" value="Genomic_DNA"/>
</dbReference>